<reference evidence="1 2" key="1">
    <citation type="journal article" date="2016" name="Sci. Rep.">
        <title>The Dendrobium catenatum Lindl. genome sequence provides insights into polysaccharide synthase, floral development and adaptive evolution.</title>
        <authorList>
            <person name="Zhang G.Q."/>
            <person name="Xu Q."/>
            <person name="Bian C."/>
            <person name="Tsai W.C."/>
            <person name="Yeh C.M."/>
            <person name="Liu K.W."/>
            <person name="Yoshida K."/>
            <person name="Zhang L.S."/>
            <person name="Chang S.B."/>
            <person name="Chen F."/>
            <person name="Shi Y."/>
            <person name="Su Y.Y."/>
            <person name="Zhang Y.Q."/>
            <person name="Chen L.J."/>
            <person name="Yin Y."/>
            <person name="Lin M."/>
            <person name="Huang H."/>
            <person name="Deng H."/>
            <person name="Wang Z.W."/>
            <person name="Zhu S.L."/>
            <person name="Zhao X."/>
            <person name="Deng C."/>
            <person name="Niu S.C."/>
            <person name="Huang J."/>
            <person name="Wang M."/>
            <person name="Liu G.H."/>
            <person name="Yang H.J."/>
            <person name="Xiao X.J."/>
            <person name="Hsiao Y.Y."/>
            <person name="Wu W.L."/>
            <person name="Chen Y.Y."/>
            <person name="Mitsuda N."/>
            <person name="Ohme-Takagi M."/>
            <person name="Luo Y.B."/>
            <person name="Van de Peer Y."/>
            <person name="Liu Z.J."/>
        </authorList>
    </citation>
    <scope>NUCLEOTIDE SEQUENCE [LARGE SCALE GENOMIC DNA]</scope>
    <source>
        <tissue evidence="1">The whole plant</tissue>
    </source>
</reference>
<protein>
    <submittedName>
        <fullName evidence="1">Uncharacterized protein</fullName>
    </submittedName>
</protein>
<organism evidence="1 2">
    <name type="scientific">Dendrobium catenatum</name>
    <dbReference type="NCBI Taxonomy" id="906689"/>
    <lineage>
        <taxon>Eukaryota</taxon>
        <taxon>Viridiplantae</taxon>
        <taxon>Streptophyta</taxon>
        <taxon>Embryophyta</taxon>
        <taxon>Tracheophyta</taxon>
        <taxon>Spermatophyta</taxon>
        <taxon>Magnoliopsida</taxon>
        <taxon>Liliopsida</taxon>
        <taxon>Asparagales</taxon>
        <taxon>Orchidaceae</taxon>
        <taxon>Epidendroideae</taxon>
        <taxon>Malaxideae</taxon>
        <taxon>Dendrobiinae</taxon>
        <taxon>Dendrobium</taxon>
    </lineage>
</organism>
<dbReference type="AlphaFoldDB" id="A0A2I0WKF7"/>
<proteinExistence type="predicted"/>
<sequence>MYPHSRSSALSPPLLSSRRRPLRHTAAFRDLPCGHRFTFPRGLSRAYALWVYHLHAWLHPDALGYRLRYRVILIGHRFEPIWNWQGDPLSPPNPHLRGGR</sequence>
<reference evidence="1 2" key="2">
    <citation type="journal article" date="2017" name="Nature">
        <title>The Apostasia genome and the evolution of orchids.</title>
        <authorList>
            <person name="Zhang G.Q."/>
            <person name="Liu K.W."/>
            <person name="Li Z."/>
            <person name="Lohaus R."/>
            <person name="Hsiao Y.Y."/>
            <person name="Niu S.C."/>
            <person name="Wang J.Y."/>
            <person name="Lin Y.C."/>
            <person name="Xu Q."/>
            <person name="Chen L.J."/>
            <person name="Yoshida K."/>
            <person name="Fujiwara S."/>
            <person name="Wang Z.W."/>
            <person name="Zhang Y.Q."/>
            <person name="Mitsuda N."/>
            <person name="Wang M."/>
            <person name="Liu G.H."/>
            <person name="Pecoraro L."/>
            <person name="Huang H.X."/>
            <person name="Xiao X.J."/>
            <person name="Lin M."/>
            <person name="Wu X.Y."/>
            <person name="Wu W.L."/>
            <person name="Chen Y.Y."/>
            <person name="Chang S.B."/>
            <person name="Sakamoto S."/>
            <person name="Ohme-Takagi M."/>
            <person name="Yagi M."/>
            <person name="Zeng S.J."/>
            <person name="Shen C.Y."/>
            <person name="Yeh C.M."/>
            <person name="Luo Y.B."/>
            <person name="Tsai W.C."/>
            <person name="Van de Peer Y."/>
            <person name="Liu Z.J."/>
        </authorList>
    </citation>
    <scope>NUCLEOTIDE SEQUENCE [LARGE SCALE GENOMIC DNA]</scope>
    <source>
        <tissue evidence="1">The whole plant</tissue>
    </source>
</reference>
<gene>
    <name evidence="1" type="ORF">MA16_Dca017556</name>
</gene>
<dbReference type="EMBL" id="KZ502554">
    <property type="protein sequence ID" value="PKU76143.1"/>
    <property type="molecule type" value="Genomic_DNA"/>
</dbReference>
<dbReference type="Proteomes" id="UP000233837">
    <property type="component" value="Unassembled WGS sequence"/>
</dbReference>
<keyword evidence="2" id="KW-1185">Reference proteome</keyword>
<evidence type="ECO:0000313" key="2">
    <source>
        <dbReference type="Proteomes" id="UP000233837"/>
    </source>
</evidence>
<name>A0A2I0WKF7_9ASPA</name>
<evidence type="ECO:0000313" key="1">
    <source>
        <dbReference type="EMBL" id="PKU76143.1"/>
    </source>
</evidence>
<accession>A0A2I0WKF7</accession>